<name>A0A1M5U3D6_9CLOT</name>
<proteinExistence type="predicted"/>
<dbReference type="PANTHER" id="PTHR43278">
    <property type="entry name" value="NAD(P)H-DEPENDENT FMN-CONTAINING OXIDOREDUCTASE YWQN-RELATED"/>
    <property type="match status" value="1"/>
</dbReference>
<evidence type="ECO:0000259" key="3">
    <source>
        <dbReference type="Pfam" id="PF03358"/>
    </source>
</evidence>
<dbReference type="AlphaFoldDB" id="A0A1M5U3D6"/>
<sequence length="182" mass="20413">MKVLALMGSPRKKANTDLLLDEYLKGVVSTNNDAVVNKIVLQEKKIACCTSCNGCKMLKSKRCVVKDDMQEIYPLIKEADVIVLATPIYWWSMSAQLKIFIDRLYGLEEKELLKTKECVLLTTYGGALPNEGPSLVENTIKEICDYLGIKFRTAYGVCTDDEVQVKENFKALKEVYDLGASL</sequence>
<evidence type="ECO:0000256" key="2">
    <source>
        <dbReference type="ARBA" id="ARBA00022643"/>
    </source>
</evidence>
<keyword evidence="5" id="KW-1185">Reference proteome</keyword>
<dbReference type="SUPFAM" id="SSF52218">
    <property type="entry name" value="Flavoproteins"/>
    <property type="match status" value="1"/>
</dbReference>
<dbReference type="InterPro" id="IPR005025">
    <property type="entry name" value="FMN_Rdtase-like_dom"/>
</dbReference>
<dbReference type="Pfam" id="PF03358">
    <property type="entry name" value="FMN_red"/>
    <property type="match status" value="1"/>
</dbReference>
<keyword evidence="1" id="KW-0285">Flavoprotein</keyword>
<dbReference type="GO" id="GO:0016491">
    <property type="term" value="F:oxidoreductase activity"/>
    <property type="evidence" value="ECO:0007669"/>
    <property type="project" value="InterPro"/>
</dbReference>
<gene>
    <name evidence="4" type="ORF">SAMN02745196_00825</name>
</gene>
<dbReference type="OrthoDB" id="9805976at2"/>
<dbReference type="PANTHER" id="PTHR43278:SF2">
    <property type="entry name" value="IRON-SULFUR FLAVOPROTEIN"/>
    <property type="match status" value="1"/>
</dbReference>
<dbReference type="EMBL" id="FQXP01000003">
    <property type="protein sequence ID" value="SHH57380.1"/>
    <property type="molecule type" value="Genomic_DNA"/>
</dbReference>
<keyword evidence="2" id="KW-0288">FMN</keyword>
<evidence type="ECO:0000313" key="4">
    <source>
        <dbReference type="EMBL" id="SHH57380.1"/>
    </source>
</evidence>
<evidence type="ECO:0000313" key="5">
    <source>
        <dbReference type="Proteomes" id="UP000184526"/>
    </source>
</evidence>
<dbReference type="InterPro" id="IPR051796">
    <property type="entry name" value="ISF_SsuE-like"/>
</dbReference>
<protein>
    <submittedName>
        <fullName evidence="4">NADPH-dependent FMN reductase</fullName>
    </submittedName>
</protein>
<organism evidence="4 5">
    <name type="scientific">Clostridium collagenovorans DSM 3089</name>
    <dbReference type="NCBI Taxonomy" id="1121306"/>
    <lineage>
        <taxon>Bacteria</taxon>
        <taxon>Bacillati</taxon>
        <taxon>Bacillota</taxon>
        <taxon>Clostridia</taxon>
        <taxon>Eubacteriales</taxon>
        <taxon>Clostridiaceae</taxon>
        <taxon>Clostridium</taxon>
    </lineage>
</organism>
<dbReference type="RefSeq" id="WP_072830314.1">
    <property type="nucleotide sequence ID" value="NZ_FQXP01000003.1"/>
</dbReference>
<reference evidence="4 5" key="1">
    <citation type="submission" date="2016-11" db="EMBL/GenBank/DDBJ databases">
        <authorList>
            <person name="Jaros S."/>
            <person name="Januszkiewicz K."/>
            <person name="Wedrychowicz H."/>
        </authorList>
    </citation>
    <scope>NUCLEOTIDE SEQUENCE [LARGE SCALE GENOMIC DNA]</scope>
    <source>
        <strain evidence="4 5">DSM 3089</strain>
    </source>
</reference>
<dbReference type="InterPro" id="IPR029039">
    <property type="entry name" value="Flavoprotein-like_sf"/>
</dbReference>
<evidence type="ECO:0000256" key="1">
    <source>
        <dbReference type="ARBA" id="ARBA00022630"/>
    </source>
</evidence>
<dbReference type="Gene3D" id="3.40.50.360">
    <property type="match status" value="1"/>
</dbReference>
<dbReference type="STRING" id="1121306.SAMN02745196_00825"/>
<feature type="domain" description="NADPH-dependent FMN reductase-like" evidence="3">
    <location>
        <begin position="1"/>
        <end position="127"/>
    </location>
</feature>
<dbReference type="Proteomes" id="UP000184526">
    <property type="component" value="Unassembled WGS sequence"/>
</dbReference>
<accession>A0A1M5U3D6</accession>